<dbReference type="InterPro" id="IPR001031">
    <property type="entry name" value="Thioesterase"/>
</dbReference>
<dbReference type="AlphaFoldDB" id="A0A915IQV4"/>
<proteinExistence type="predicted"/>
<dbReference type="EC" id="3.1.2.14" evidence="1"/>
<dbReference type="Gene3D" id="1.10.1470.20">
    <property type="entry name" value="Fatty acid synthase, domain 2"/>
    <property type="match status" value="1"/>
</dbReference>
<reference evidence="4" key="1">
    <citation type="submission" date="2022-11" db="UniProtKB">
        <authorList>
            <consortium name="WormBaseParasite"/>
        </authorList>
    </citation>
    <scope>IDENTIFICATION</scope>
</reference>
<protein>
    <recommendedName>
        <fullName evidence="1">oleoyl-[acyl-carrier-protein] hydrolase</fullName>
        <ecNumber evidence="1">3.1.2.14</ecNumber>
    </recommendedName>
</protein>
<dbReference type="Gene3D" id="3.40.50.1820">
    <property type="entry name" value="alpha/beta hydrolase"/>
    <property type="match status" value="1"/>
</dbReference>
<dbReference type="SUPFAM" id="SSF53474">
    <property type="entry name" value="alpha/beta-Hydrolases"/>
    <property type="match status" value="1"/>
</dbReference>
<dbReference type="GO" id="GO:0016297">
    <property type="term" value="F:fatty acyl-[ACP] hydrolase activity"/>
    <property type="evidence" value="ECO:0007669"/>
    <property type="project" value="UniProtKB-EC"/>
</dbReference>
<evidence type="ECO:0000256" key="1">
    <source>
        <dbReference type="ARBA" id="ARBA00012480"/>
    </source>
</evidence>
<dbReference type="Pfam" id="PF00975">
    <property type="entry name" value="Thioesterase"/>
    <property type="match status" value="1"/>
</dbReference>
<evidence type="ECO:0000313" key="3">
    <source>
        <dbReference type="Proteomes" id="UP000887565"/>
    </source>
</evidence>
<dbReference type="Proteomes" id="UP000887565">
    <property type="component" value="Unplaced"/>
</dbReference>
<dbReference type="InterPro" id="IPR029058">
    <property type="entry name" value="AB_hydrolase_fold"/>
</dbReference>
<name>A0A915IQV4_ROMCU</name>
<evidence type="ECO:0000259" key="2">
    <source>
        <dbReference type="Pfam" id="PF00975"/>
    </source>
</evidence>
<evidence type="ECO:0000313" key="4">
    <source>
        <dbReference type="WBParaSite" id="nRc.2.0.1.t16387-RA"/>
    </source>
</evidence>
<accession>A0A915IQV4</accession>
<sequence length="327" mass="36286">MDVNSLRPDKACIRLNDVKDGSPLFCVHSIEGVGGTLVTLASKLKFPFYVFQCTQEAPVDSIESLASFYIEQMRAVQPQGPYRILGYSYGASVAFEMATHLQRDCRVIVQSVNDSTTWEVLNGRPTTATSNIVGNLILLDGSHRYMKIYRNAYRAAYGVDAANLLNDVLFESEALCGFTLRFAPKTDYKQFRARLVGAQTFDQRVNLVVEHLMATGLFKAQDTIIILRAVHKKAKCFDIYLLIDDESADLETYEPQRKFDGNVTLIRAEVGSAKEEDVGRDYGLSEVTTGTVDVHVVPGDHDTFIHGPSAQITADIIGKALTFQPQN</sequence>
<dbReference type="OMA" id="HEWSEGR"/>
<dbReference type="WBParaSite" id="nRc.2.0.1.t16387-RA">
    <property type="protein sequence ID" value="nRc.2.0.1.t16387-RA"/>
    <property type="gene ID" value="nRc.2.0.1.g16387"/>
</dbReference>
<organism evidence="3 4">
    <name type="scientific">Romanomermis culicivorax</name>
    <name type="common">Nematode worm</name>
    <dbReference type="NCBI Taxonomy" id="13658"/>
    <lineage>
        <taxon>Eukaryota</taxon>
        <taxon>Metazoa</taxon>
        <taxon>Ecdysozoa</taxon>
        <taxon>Nematoda</taxon>
        <taxon>Enoplea</taxon>
        <taxon>Dorylaimia</taxon>
        <taxon>Mermithida</taxon>
        <taxon>Mermithoidea</taxon>
        <taxon>Mermithidae</taxon>
        <taxon>Romanomermis</taxon>
    </lineage>
</organism>
<feature type="domain" description="Thioesterase" evidence="2">
    <location>
        <begin position="23"/>
        <end position="111"/>
    </location>
</feature>
<keyword evidence="3" id="KW-1185">Reference proteome</keyword>